<evidence type="ECO:0000256" key="2">
    <source>
        <dbReference type="ARBA" id="ARBA00005297"/>
    </source>
</evidence>
<dbReference type="InterPro" id="IPR005801">
    <property type="entry name" value="ADC_synthase"/>
</dbReference>
<dbReference type="InterPro" id="IPR015890">
    <property type="entry name" value="Chorismate_C"/>
</dbReference>
<comment type="catalytic activity">
    <reaction evidence="1">
        <text>chorismate = isochorismate</text>
        <dbReference type="Rhea" id="RHEA:18985"/>
        <dbReference type="ChEBI" id="CHEBI:29748"/>
        <dbReference type="ChEBI" id="CHEBI:29780"/>
        <dbReference type="EC" id="5.4.4.2"/>
    </reaction>
</comment>
<organism evidence="7 8">
    <name type="scientific">Actinokineospora terrae</name>
    <dbReference type="NCBI Taxonomy" id="155974"/>
    <lineage>
        <taxon>Bacteria</taxon>
        <taxon>Bacillati</taxon>
        <taxon>Actinomycetota</taxon>
        <taxon>Actinomycetes</taxon>
        <taxon>Pseudonocardiales</taxon>
        <taxon>Pseudonocardiaceae</taxon>
        <taxon>Actinokineospora</taxon>
    </lineage>
</organism>
<dbReference type="GO" id="GO:0008909">
    <property type="term" value="F:isochorismate synthase activity"/>
    <property type="evidence" value="ECO:0007669"/>
    <property type="project" value="UniProtKB-EC"/>
</dbReference>
<proteinExistence type="inferred from homology"/>
<dbReference type="InterPro" id="IPR004561">
    <property type="entry name" value="IsoChor_synthase"/>
</dbReference>
<name>A0A1H9L695_9PSEU</name>
<evidence type="ECO:0000256" key="5">
    <source>
        <dbReference type="ARBA" id="ARBA00041564"/>
    </source>
</evidence>
<gene>
    <name evidence="7" type="ORF">SAMN04487818_101474</name>
</gene>
<evidence type="ECO:0000313" key="8">
    <source>
        <dbReference type="Proteomes" id="UP000199051"/>
    </source>
</evidence>
<evidence type="ECO:0000256" key="3">
    <source>
        <dbReference type="ARBA" id="ARBA00012824"/>
    </source>
</evidence>
<dbReference type="PANTHER" id="PTHR42839">
    <property type="entry name" value="ISOCHORISMATE SYNTHASE ENTC"/>
    <property type="match status" value="1"/>
</dbReference>
<dbReference type="PANTHER" id="PTHR42839:SF2">
    <property type="entry name" value="ISOCHORISMATE SYNTHASE ENTC"/>
    <property type="match status" value="1"/>
</dbReference>
<keyword evidence="8" id="KW-1185">Reference proteome</keyword>
<dbReference type="SUPFAM" id="SSF56322">
    <property type="entry name" value="ADC synthase"/>
    <property type="match status" value="1"/>
</dbReference>
<dbReference type="AlphaFoldDB" id="A0A1H9L695"/>
<evidence type="ECO:0000313" key="7">
    <source>
        <dbReference type="EMBL" id="SER06946.1"/>
    </source>
</evidence>
<accession>A0A1H9L695</accession>
<protein>
    <recommendedName>
        <fullName evidence="3">isochorismate synthase</fullName>
        <ecNumber evidence="3">5.4.4.2</ecNumber>
    </recommendedName>
    <alternativeName>
        <fullName evidence="5">Isochorismate mutase</fullName>
    </alternativeName>
</protein>
<evidence type="ECO:0000256" key="4">
    <source>
        <dbReference type="ARBA" id="ARBA00023235"/>
    </source>
</evidence>
<dbReference type="EC" id="5.4.4.2" evidence="3"/>
<dbReference type="GO" id="GO:0009697">
    <property type="term" value="P:salicylic acid biosynthetic process"/>
    <property type="evidence" value="ECO:0007669"/>
    <property type="project" value="TreeGrafter"/>
</dbReference>
<dbReference type="EMBL" id="FOGI01000001">
    <property type="protein sequence ID" value="SER06946.1"/>
    <property type="molecule type" value="Genomic_DNA"/>
</dbReference>
<dbReference type="Proteomes" id="UP000199051">
    <property type="component" value="Unassembled WGS sequence"/>
</dbReference>
<sequence length="386" mass="40568">MNEWTPIRTEQSVPALGTLPVEARPEDLPAAYRPGAFLFTSPAGVLLAEGERAVLTSPVEAAGALGDDEIVVGAIPFDPAAPSRLVVPEVVRRSGPLPAAARQAPRVSARWLAQHTDADAYRTGVRRALELMESGALSKVVLARRLDLVAAEPVDVLDLVRALAARDPRGHTFAADLGDRTLLGTSPELLIRRTGSVVSSNPLAGSRPRAEDPVLDGRNATALLSSAKDRREHAVVVTAVADALAPHCKQLTVPSEPELLPTRSMWHLSTQVTGVLADPDTTVLELATALHPTPAVCGAPTVAARRVIGELEPFDRGFYTGVVGWSDARGDGEWVVTIRCGEVRGATLRLFAGAGLVLGSDPEAELAETGAKLRTLLGALGVEESA</sequence>
<dbReference type="STRING" id="155974.SAMN04487818_101474"/>
<evidence type="ECO:0000256" key="1">
    <source>
        <dbReference type="ARBA" id="ARBA00000799"/>
    </source>
</evidence>
<comment type="similarity">
    <text evidence="2">Belongs to the isochorismate synthase family.</text>
</comment>
<evidence type="ECO:0000259" key="6">
    <source>
        <dbReference type="Pfam" id="PF00425"/>
    </source>
</evidence>
<dbReference type="Pfam" id="PF00425">
    <property type="entry name" value="Chorismate_bind"/>
    <property type="match status" value="1"/>
</dbReference>
<dbReference type="NCBIfam" id="TIGR00543">
    <property type="entry name" value="isochor_syn"/>
    <property type="match status" value="1"/>
</dbReference>
<feature type="domain" description="Chorismate-utilising enzyme C-terminal" evidence="6">
    <location>
        <begin position="118"/>
        <end position="372"/>
    </location>
</feature>
<dbReference type="Gene3D" id="3.60.120.10">
    <property type="entry name" value="Anthranilate synthase"/>
    <property type="match status" value="1"/>
</dbReference>
<reference evidence="8" key="1">
    <citation type="submission" date="2016-10" db="EMBL/GenBank/DDBJ databases">
        <authorList>
            <person name="Varghese N."/>
            <person name="Submissions S."/>
        </authorList>
    </citation>
    <scope>NUCLEOTIDE SEQUENCE [LARGE SCALE GENOMIC DNA]</scope>
    <source>
        <strain evidence="8">DSM 44260</strain>
    </source>
</reference>
<keyword evidence="4" id="KW-0413">Isomerase</keyword>